<dbReference type="AlphaFoldDB" id="A0A2V1N2T9"/>
<evidence type="ECO:0000256" key="9">
    <source>
        <dbReference type="ARBA" id="ARBA00023065"/>
    </source>
</evidence>
<reference evidence="15 16" key="1">
    <citation type="journal article" date="2018" name="Int. J. Syst. Evol. Microbiol.">
        <title>Lactobacillus bambusae sp. nov., isolated from a traditional fermented Ma-bamboo shoots of Taiwan.</title>
        <authorList>
            <person name="Wang L.-T."/>
        </authorList>
    </citation>
    <scope>NUCLEOTIDE SEQUENCE [LARGE SCALE GENOMIC DNA]</scope>
    <source>
        <strain evidence="15 16">BS-W1</strain>
    </source>
</reference>
<comment type="subcellular location">
    <subcellularLocation>
        <location evidence="1">Membrane</location>
        <topology evidence="1">Multi-pass membrane protein</topology>
    </subcellularLocation>
</comment>
<evidence type="ECO:0000256" key="10">
    <source>
        <dbReference type="ARBA" id="ARBA00023136"/>
    </source>
</evidence>
<name>A0A2V1N2T9_9LACO</name>
<gene>
    <name evidence="15" type="ORF">DCM90_06225</name>
</gene>
<feature type="transmembrane region" description="Helical" evidence="14">
    <location>
        <begin position="15"/>
        <end position="34"/>
    </location>
</feature>
<evidence type="ECO:0000256" key="12">
    <source>
        <dbReference type="ARBA" id="ARBA00034430"/>
    </source>
</evidence>
<dbReference type="Pfam" id="PF06736">
    <property type="entry name" value="TMEM175"/>
    <property type="match status" value="1"/>
</dbReference>
<organism evidence="15 16">
    <name type="scientific">Levilactobacillus bambusae</name>
    <dbReference type="NCBI Taxonomy" id="2024736"/>
    <lineage>
        <taxon>Bacteria</taxon>
        <taxon>Bacillati</taxon>
        <taxon>Bacillota</taxon>
        <taxon>Bacilli</taxon>
        <taxon>Lactobacillales</taxon>
        <taxon>Lactobacillaceae</taxon>
        <taxon>Levilactobacillus</taxon>
    </lineage>
</organism>
<dbReference type="GO" id="GO:0005267">
    <property type="term" value="F:potassium channel activity"/>
    <property type="evidence" value="ECO:0007669"/>
    <property type="project" value="UniProtKB-KW"/>
</dbReference>
<dbReference type="EMBL" id="QCXQ01000002">
    <property type="protein sequence ID" value="PWG00516.1"/>
    <property type="molecule type" value="Genomic_DNA"/>
</dbReference>
<evidence type="ECO:0000256" key="1">
    <source>
        <dbReference type="ARBA" id="ARBA00004141"/>
    </source>
</evidence>
<evidence type="ECO:0000256" key="6">
    <source>
        <dbReference type="ARBA" id="ARBA00022826"/>
    </source>
</evidence>
<keyword evidence="8 14" id="KW-1133">Transmembrane helix</keyword>
<evidence type="ECO:0000313" key="16">
    <source>
        <dbReference type="Proteomes" id="UP000245080"/>
    </source>
</evidence>
<dbReference type="Proteomes" id="UP000245080">
    <property type="component" value="Unassembled WGS sequence"/>
</dbReference>
<comment type="catalytic activity">
    <reaction evidence="12">
        <text>K(+)(in) = K(+)(out)</text>
        <dbReference type="Rhea" id="RHEA:29463"/>
        <dbReference type="ChEBI" id="CHEBI:29103"/>
    </reaction>
</comment>
<dbReference type="GO" id="GO:0015252">
    <property type="term" value="F:proton channel activity"/>
    <property type="evidence" value="ECO:0007669"/>
    <property type="project" value="InterPro"/>
</dbReference>
<comment type="similarity">
    <text evidence="2">Belongs to the TMEM175 family.</text>
</comment>
<sequence>MEVSIMKKLKERLDAFSDAIIAIIITIMVLELPVTVHNGNVNFVQLFQSIGIYIVSFCFVADLWYQHAIAFDAVDEVPNKIVIKDLIFLLLLSLTPTLTRLMTQDTVRQTVMLYGTLYLLIEGVFRSLAQDLVHLKFTDKANMKKMYQSIYGNRDMGRMFGMILTIIVLAYFYPKIALVFFLIIPIRSFFTNALNSEEMQDLSQMPIEGQKSFDQMSGADKRKYSQMIRRYIQRVHRIGHDQEKQQAAWNEFAKRAQQEFNISESQSNAWFRQYQKYRQPNQRNRSSRHSQS</sequence>
<dbReference type="PANTHER" id="PTHR31462">
    <property type="entry name" value="ENDOSOMAL/LYSOSOMAL POTASSIUM CHANNEL TMEM175"/>
    <property type="match status" value="1"/>
</dbReference>
<proteinExistence type="inferred from homology"/>
<protein>
    <recommendedName>
        <fullName evidence="17">DUF1211 domain-containing protein</fullName>
    </recommendedName>
</protein>
<keyword evidence="9" id="KW-0406">Ion transport</keyword>
<evidence type="ECO:0000256" key="7">
    <source>
        <dbReference type="ARBA" id="ARBA00022958"/>
    </source>
</evidence>
<feature type="transmembrane region" description="Helical" evidence="14">
    <location>
        <begin position="159"/>
        <end position="184"/>
    </location>
</feature>
<evidence type="ECO:0000256" key="11">
    <source>
        <dbReference type="ARBA" id="ARBA00023303"/>
    </source>
</evidence>
<keyword evidence="7" id="KW-0630">Potassium</keyword>
<evidence type="ECO:0000256" key="14">
    <source>
        <dbReference type="SAM" id="Phobius"/>
    </source>
</evidence>
<keyword evidence="16" id="KW-1185">Reference proteome</keyword>
<dbReference type="InterPro" id="IPR010617">
    <property type="entry name" value="TMEM175-like"/>
</dbReference>
<evidence type="ECO:0000256" key="13">
    <source>
        <dbReference type="SAM" id="MobiDB-lite"/>
    </source>
</evidence>
<feature type="transmembrane region" description="Helical" evidence="14">
    <location>
        <begin position="46"/>
        <end position="65"/>
    </location>
</feature>
<keyword evidence="5 14" id="KW-0812">Transmembrane</keyword>
<evidence type="ECO:0000256" key="3">
    <source>
        <dbReference type="ARBA" id="ARBA00022448"/>
    </source>
</evidence>
<keyword evidence="6" id="KW-0631">Potassium channel</keyword>
<comment type="caution">
    <text evidence="15">The sequence shown here is derived from an EMBL/GenBank/DDBJ whole genome shotgun (WGS) entry which is preliminary data.</text>
</comment>
<feature type="transmembrane region" description="Helical" evidence="14">
    <location>
        <begin position="86"/>
        <end position="103"/>
    </location>
</feature>
<keyword evidence="4" id="KW-0633">Potassium transport</keyword>
<feature type="region of interest" description="Disordered" evidence="13">
    <location>
        <begin position="273"/>
        <end position="292"/>
    </location>
</feature>
<evidence type="ECO:0000256" key="5">
    <source>
        <dbReference type="ARBA" id="ARBA00022692"/>
    </source>
</evidence>
<evidence type="ECO:0000256" key="2">
    <source>
        <dbReference type="ARBA" id="ARBA00006920"/>
    </source>
</evidence>
<keyword evidence="3" id="KW-0813">Transport</keyword>
<dbReference type="GO" id="GO:0016020">
    <property type="term" value="C:membrane"/>
    <property type="evidence" value="ECO:0007669"/>
    <property type="project" value="UniProtKB-SubCell"/>
</dbReference>
<evidence type="ECO:0000313" key="15">
    <source>
        <dbReference type="EMBL" id="PWG00516.1"/>
    </source>
</evidence>
<evidence type="ECO:0008006" key="17">
    <source>
        <dbReference type="Google" id="ProtNLM"/>
    </source>
</evidence>
<accession>A0A2V1N2T9</accession>
<dbReference type="PANTHER" id="PTHR31462:SF5">
    <property type="entry name" value="ENDOSOMAL_LYSOSOMAL PROTON CHANNEL TMEM175"/>
    <property type="match status" value="1"/>
</dbReference>
<keyword evidence="11" id="KW-0407">Ion channel</keyword>
<feature type="transmembrane region" description="Helical" evidence="14">
    <location>
        <begin position="115"/>
        <end position="138"/>
    </location>
</feature>
<dbReference type="OrthoDB" id="7626281at2"/>
<keyword evidence="10 14" id="KW-0472">Membrane</keyword>
<evidence type="ECO:0000256" key="8">
    <source>
        <dbReference type="ARBA" id="ARBA00022989"/>
    </source>
</evidence>
<evidence type="ECO:0000256" key="4">
    <source>
        <dbReference type="ARBA" id="ARBA00022538"/>
    </source>
</evidence>